<dbReference type="GO" id="GO:0005829">
    <property type="term" value="C:cytosol"/>
    <property type="evidence" value="ECO:0007669"/>
    <property type="project" value="TreeGrafter"/>
</dbReference>
<dbReference type="EMBL" id="CAJOBZ010000004">
    <property type="protein sequence ID" value="CAF4782512.1"/>
    <property type="molecule type" value="Genomic_DNA"/>
</dbReference>
<dbReference type="PANTHER" id="PTHR33539">
    <property type="entry name" value="UPF0764 PROTEIN C16ORF89"/>
    <property type="match status" value="1"/>
</dbReference>
<dbReference type="AlphaFoldDB" id="A0A821N8H7"/>
<evidence type="ECO:0000313" key="1">
    <source>
        <dbReference type="EMBL" id="CAF4782512.1"/>
    </source>
</evidence>
<comment type="caution">
    <text evidence="1">The sequence shown here is derived from an EMBL/GenBank/DDBJ whole genome shotgun (WGS) entry which is preliminary data.</text>
</comment>
<proteinExistence type="predicted"/>
<dbReference type="PANTHER" id="PTHR33539:SF1">
    <property type="entry name" value="UPF0764 PROTEIN C16ORF89"/>
    <property type="match status" value="1"/>
</dbReference>
<name>A0A821N8H7_9NEOP</name>
<sequence length="262" mass="30869">MRHFHVKDRENNKLNNEEKMILKLFSNESEWIKSIDNFTSAKIQERTTEATRYILSDLKSYSDKIQAVDDGVPNPKKSDKCLASLAYGLLNSQRICTIDKSCYEVLKNGTNYGYALTHRLLLLQMAHYSRHCSIFSKSEDRYFSNRFCSMLYVEAEFIAIQDFENGFVDLMLEIMCLCGLHGHAQFLNRTWLERIKRFQTPYGCFGLDVKKMEYTFRQEALRWKLYRSRDYDTLEGLCNEHVTSLAMATYAEAVRFILEIYY</sequence>
<reference evidence="1" key="1">
    <citation type="submission" date="2021-02" db="EMBL/GenBank/DDBJ databases">
        <authorList>
            <person name="Steward A R."/>
        </authorList>
    </citation>
    <scope>NUCLEOTIDE SEQUENCE</scope>
</reference>
<dbReference type="GO" id="GO:0016020">
    <property type="term" value="C:membrane"/>
    <property type="evidence" value="ECO:0007669"/>
    <property type="project" value="TreeGrafter"/>
</dbReference>
<dbReference type="OrthoDB" id="5949187at2759"/>
<evidence type="ECO:0000313" key="2">
    <source>
        <dbReference type="Proteomes" id="UP000663880"/>
    </source>
</evidence>
<accession>A0A821N8H7</accession>
<protein>
    <submittedName>
        <fullName evidence="1">Uncharacterized protein</fullName>
    </submittedName>
</protein>
<dbReference type="Proteomes" id="UP000663880">
    <property type="component" value="Unassembled WGS sequence"/>
</dbReference>
<dbReference type="Pfam" id="PF15882">
    <property type="entry name" value="DUF4735"/>
    <property type="match status" value="1"/>
</dbReference>
<organism evidence="1 2">
    <name type="scientific">Pieris macdunnoughi</name>
    <dbReference type="NCBI Taxonomy" id="345717"/>
    <lineage>
        <taxon>Eukaryota</taxon>
        <taxon>Metazoa</taxon>
        <taxon>Ecdysozoa</taxon>
        <taxon>Arthropoda</taxon>
        <taxon>Hexapoda</taxon>
        <taxon>Insecta</taxon>
        <taxon>Pterygota</taxon>
        <taxon>Neoptera</taxon>
        <taxon>Endopterygota</taxon>
        <taxon>Lepidoptera</taxon>
        <taxon>Glossata</taxon>
        <taxon>Ditrysia</taxon>
        <taxon>Papilionoidea</taxon>
        <taxon>Pieridae</taxon>
        <taxon>Pierinae</taxon>
        <taxon>Pieris</taxon>
    </lineage>
</organism>
<gene>
    <name evidence="1" type="ORF">PMACD_LOCUS2421</name>
</gene>
<dbReference type="InterPro" id="IPR031751">
    <property type="entry name" value="DUF4735"/>
</dbReference>
<keyword evidence="2" id="KW-1185">Reference proteome</keyword>